<gene>
    <name evidence="1" type="ORF">FPK29_02680</name>
</gene>
<organism evidence="1 2">
    <name type="scientific">Bifidobacterium asteroides</name>
    <dbReference type="NCBI Taxonomy" id="1684"/>
    <lineage>
        <taxon>Bacteria</taxon>
        <taxon>Bacillati</taxon>
        <taxon>Actinomycetota</taxon>
        <taxon>Actinomycetes</taxon>
        <taxon>Bifidobacteriales</taxon>
        <taxon>Bifidobacteriaceae</taxon>
        <taxon>Bifidobacterium</taxon>
    </lineage>
</organism>
<dbReference type="Proteomes" id="UP000317536">
    <property type="component" value="Unassembled WGS sequence"/>
</dbReference>
<name>A0A556RCI4_9BIFI</name>
<evidence type="ECO:0000313" key="2">
    <source>
        <dbReference type="Proteomes" id="UP000317536"/>
    </source>
</evidence>
<proteinExistence type="predicted"/>
<sequence>MNNKVAIVGRTLEIEPQGLDKMWSFKRKLVMPIEHVLGASEDPGILDDAKGWRALGLHVPGKWAGTFTEHGEITFWNVTRPESPIVIQLKGEHYDRLVLGVEHPHELVNRINAAISEQQMTNCGT</sequence>
<dbReference type="AlphaFoldDB" id="A0A556RCI4"/>
<accession>A0A556RCI4</accession>
<dbReference type="EMBL" id="VMHJ01000001">
    <property type="protein sequence ID" value="TSJ86596.1"/>
    <property type="molecule type" value="Genomic_DNA"/>
</dbReference>
<protein>
    <recommendedName>
        <fullName evidence="3">Bacterial Pleckstrin homology domain-containing protein</fullName>
    </recommendedName>
</protein>
<evidence type="ECO:0000313" key="1">
    <source>
        <dbReference type="EMBL" id="TSJ86596.1"/>
    </source>
</evidence>
<reference evidence="1 2" key="1">
    <citation type="submission" date="2019-07" db="EMBL/GenBank/DDBJ databases">
        <title>Bifidobacterium asteroides genomes.</title>
        <authorList>
            <person name="Zheng H."/>
        </authorList>
    </citation>
    <scope>NUCLEOTIDE SEQUENCE [LARGE SCALE GENOMIC DNA]</scope>
    <source>
        <strain evidence="1 2">W8111</strain>
    </source>
</reference>
<evidence type="ECO:0008006" key="3">
    <source>
        <dbReference type="Google" id="ProtNLM"/>
    </source>
</evidence>
<comment type="caution">
    <text evidence="1">The sequence shown here is derived from an EMBL/GenBank/DDBJ whole genome shotgun (WGS) entry which is preliminary data.</text>
</comment>